<sequence>MMGDREDYKEDCKRKAAYALEQMRRGTIGYRFALWCITENLREGRWFLFEIGTRPAELNKLRIEDCKKSVQSWIDALQFGFFAEPDEAIKYIRNRLGKSGLSLFDAVNINEEKLEEFRVKAWEMVARNGVDIFEKQKCPLTACSILKAAERGGFPLSNIGVDEKELEKVLSEYR</sequence>
<accession>A0A1G2F1F2</accession>
<evidence type="ECO:0000313" key="2">
    <source>
        <dbReference type="Proteomes" id="UP000176787"/>
    </source>
</evidence>
<organism evidence="1 2">
    <name type="scientific">Candidatus Niyogibacteria bacterium RIFCSPLOWO2_12_FULL_41_13</name>
    <dbReference type="NCBI Taxonomy" id="1801726"/>
    <lineage>
        <taxon>Bacteria</taxon>
        <taxon>Candidatus Niyogiibacteriota</taxon>
    </lineage>
</organism>
<reference evidence="1 2" key="1">
    <citation type="journal article" date="2016" name="Nat. Commun.">
        <title>Thousands of microbial genomes shed light on interconnected biogeochemical processes in an aquifer system.</title>
        <authorList>
            <person name="Anantharaman K."/>
            <person name="Brown C.T."/>
            <person name="Hug L.A."/>
            <person name="Sharon I."/>
            <person name="Castelle C.J."/>
            <person name="Probst A.J."/>
            <person name="Thomas B.C."/>
            <person name="Singh A."/>
            <person name="Wilkins M.J."/>
            <person name="Karaoz U."/>
            <person name="Brodie E.L."/>
            <person name="Williams K.H."/>
            <person name="Hubbard S.S."/>
            <person name="Banfield J.F."/>
        </authorList>
    </citation>
    <scope>NUCLEOTIDE SEQUENCE [LARGE SCALE GENOMIC DNA]</scope>
</reference>
<name>A0A1G2F1F2_9BACT</name>
<dbReference type="AlphaFoldDB" id="A0A1G2F1F2"/>
<protein>
    <submittedName>
        <fullName evidence="1">Uncharacterized protein</fullName>
    </submittedName>
</protein>
<proteinExistence type="predicted"/>
<dbReference type="EMBL" id="MHMS01000022">
    <property type="protein sequence ID" value="OGZ31767.1"/>
    <property type="molecule type" value="Genomic_DNA"/>
</dbReference>
<gene>
    <name evidence="1" type="ORF">A3H02_01745</name>
</gene>
<evidence type="ECO:0000313" key="1">
    <source>
        <dbReference type="EMBL" id="OGZ31767.1"/>
    </source>
</evidence>
<dbReference type="Proteomes" id="UP000176787">
    <property type="component" value="Unassembled WGS sequence"/>
</dbReference>
<comment type="caution">
    <text evidence="1">The sequence shown here is derived from an EMBL/GenBank/DDBJ whole genome shotgun (WGS) entry which is preliminary data.</text>
</comment>